<evidence type="ECO:0000256" key="1">
    <source>
        <dbReference type="ARBA" id="ARBA00004123"/>
    </source>
</evidence>
<evidence type="ECO:0000313" key="11">
    <source>
        <dbReference type="EMBL" id="SGZ57815.1"/>
    </source>
</evidence>
<dbReference type="SUPFAM" id="SSF53098">
    <property type="entry name" value="Ribonuclease H-like"/>
    <property type="match status" value="1"/>
</dbReference>
<dbReference type="GO" id="GO:0003727">
    <property type="term" value="F:single-stranded RNA binding"/>
    <property type="evidence" value="ECO:0007669"/>
    <property type="project" value="TreeGrafter"/>
</dbReference>
<dbReference type="InterPro" id="IPR010997">
    <property type="entry name" value="HRDC-like_sf"/>
</dbReference>
<dbReference type="InterPro" id="IPR002121">
    <property type="entry name" value="HRDC_dom"/>
</dbReference>
<keyword evidence="12" id="KW-1185">Reference proteome</keyword>
<dbReference type="GO" id="GO:0071037">
    <property type="term" value="P:nuclear polyadenylation-dependent snRNA catabolic process"/>
    <property type="evidence" value="ECO:0007669"/>
    <property type="project" value="TreeGrafter"/>
</dbReference>
<dbReference type="Pfam" id="PF08066">
    <property type="entry name" value="PMC2NT"/>
    <property type="match status" value="1"/>
</dbReference>
<comment type="subcellular location">
    <subcellularLocation>
        <location evidence="1">Nucleus</location>
    </subcellularLocation>
</comment>
<dbReference type="GO" id="GO:0000166">
    <property type="term" value="F:nucleotide binding"/>
    <property type="evidence" value="ECO:0007669"/>
    <property type="project" value="InterPro"/>
</dbReference>
<dbReference type="SUPFAM" id="SSF47819">
    <property type="entry name" value="HRDC-like"/>
    <property type="match status" value="1"/>
</dbReference>
<dbReference type="Pfam" id="PF01612">
    <property type="entry name" value="DNA_pol_A_exo1"/>
    <property type="match status" value="1"/>
</dbReference>
<gene>
    <name evidence="11" type="ORF">SAMEA4029010_CIC11G00000005462</name>
</gene>
<evidence type="ECO:0000256" key="6">
    <source>
        <dbReference type="ARBA" id="ARBA00022839"/>
    </source>
</evidence>
<evidence type="ECO:0000256" key="3">
    <source>
        <dbReference type="ARBA" id="ARBA00022722"/>
    </source>
</evidence>
<evidence type="ECO:0000256" key="2">
    <source>
        <dbReference type="ARBA" id="ARBA00022552"/>
    </source>
</evidence>
<evidence type="ECO:0000256" key="9">
    <source>
        <dbReference type="SAM" id="MobiDB-lite"/>
    </source>
</evidence>
<comment type="similarity">
    <text evidence="8">Belongs to the exosome component 10/RRP6 family.</text>
</comment>
<dbReference type="InterPro" id="IPR012588">
    <property type="entry name" value="Exosome-assoc_fac_Rrp6_N"/>
</dbReference>
<dbReference type="GO" id="GO:0005730">
    <property type="term" value="C:nucleolus"/>
    <property type="evidence" value="ECO:0007669"/>
    <property type="project" value="TreeGrafter"/>
</dbReference>
<dbReference type="PROSITE" id="PS50967">
    <property type="entry name" value="HRDC"/>
    <property type="match status" value="1"/>
</dbReference>
<dbReference type="PANTHER" id="PTHR12124:SF47">
    <property type="entry name" value="EXOSOME COMPONENT 10"/>
    <property type="match status" value="1"/>
</dbReference>
<dbReference type="Gene3D" id="3.30.420.10">
    <property type="entry name" value="Ribonuclease H-like superfamily/Ribonuclease H"/>
    <property type="match status" value="1"/>
</dbReference>
<dbReference type="InterPro" id="IPR002562">
    <property type="entry name" value="3'-5'_exonuclease_dom"/>
</dbReference>
<dbReference type="InterPro" id="IPR012337">
    <property type="entry name" value="RNaseH-like_sf"/>
</dbReference>
<reference evidence="11 12" key="1">
    <citation type="submission" date="2016-10" db="EMBL/GenBank/DDBJ databases">
        <authorList>
            <person name="de Groot N.N."/>
        </authorList>
    </citation>
    <scope>NUCLEOTIDE SEQUENCE [LARGE SCALE GENOMIC DNA]</scope>
    <source>
        <strain evidence="11 12">CBS 141442</strain>
    </source>
</reference>
<evidence type="ECO:0000259" key="10">
    <source>
        <dbReference type="PROSITE" id="PS50967"/>
    </source>
</evidence>
<dbReference type="Gene3D" id="1.10.150.80">
    <property type="entry name" value="HRDC domain"/>
    <property type="match status" value="1"/>
</dbReference>
<dbReference type="EMBL" id="LT635762">
    <property type="protein sequence ID" value="SGZ57815.1"/>
    <property type="molecule type" value="Genomic_DNA"/>
</dbReference>
<dbReference type="PANTHER" id="PTHR12124">
    <property type="entry name" value="POLYMYOSITIS/SCLERODERMA AUTOANTIGEN-RELATED"/>
    <property type="match status" value="1"/>
</dbReference>
<dbReference type="SMART" id="SM00474">
    <property type="entry name" value="35EXOc"/>
    <property type="match status" value="1"/>
</dbReference>
<dbReference type="GO" id="GO:0000175">
    <property type="term" value="F:3'-5'-RNA exonuclease activity"/>
    <property type="evidence" value="ECO:0007669"/>
    <property type="project" value="InterPro"/>
</dbReference>
<dbReference type="GO" id="GO:0071051">
    <property type="term" value="P:poly(A)-dependent snoRNA 3'-end processing"/>
    <property type="evidence" value="ECO:0007669"/>
    <property type="project" value="TreeGrafter"/>
</dbReference>
<keyword evidence="4" id="KW-0378">Hydrolase</keyword>
<keyword evidence="2" id="KW-0698">rRNA processing</keyword>
<dbReference type="GO" id="GO:0071040">
    <property type="term" value="P:nuclear polyadenylation-dependent antisense transcript catabolic process"/>
    <property type="evidence" value="ECO:0007669"/>
    <property type="project" value="TreeGrafter"/>
</dbReference>
<dbReference type="Pfam" id="PF00570">
    <property type="entry name" value="HRDC"/>
    <property type="match status" value="1"/>
</dbReference>
<accession>A0A1L0C2L2</accession>
<dbReference type="GO" id="GO:0071038">
    <property type="term" value="P:TRAMP-dependent tRNA surveillance pathway"/>
    <property type="evidence" value="ECO:0007669"/>
    <property type="project" value="TreeGrafter"/>
</dbReference>
<dbReference type="GO" id="GO:0071036">
    <property type="term" value="P:nuclear polyadenylation-dependent snoRNA catabolic process"/>
    <property type="evidence" value="ECO:0007669"/>
    <property type="project" value="TreeGrafter"/>
</dbReference>
<evidence type="ECO:0000256" key="7">
    <source>
        <dbReference type="ARBA" id="ARBA00023242"/>
    </source>
</evidence>
<dbReference type="Proteomes" id="UP000182334">
    <property type="component" value="Chromosome VII"/>
</dbReference>
<protein>
    <submittedName>
        <fullName evidence="11">CIC11C00000005462</fullName>
    </submittedName>
</protein>
<feature type="domain" description="HRDC" evidence="10">
    <location>
        <begin position="429"/>
        <end position="510"/>
    </location>
</feature>
<dbReference type="GO" id="GO:0071035">
    <property type="term" value="P:nuclear polyadenylation-dependent rRNA catabolic process"/>
    <property type="evidence" value="ECO:0007669"/>
    <property type="project" value="TreeGrafter"/>
</dbReference>
<keyword evidence="3" id="KW-0540">Nuclease</keyword>
<dbReference type="InterPro" id="IPR044876">
    <property type="entry name" value="HRDC_dom_sf"/>
</dbReference>
<name>A0A1L0C2L2_9ASCO</name>
<dbReference type="STRING" id="45354.A0A1L0C2L2"/>
<keyword evidence="7" id="KW-0539">Nucleus</keyword>
<feature type="region of interest" description="Disordered" evidence="9">
    <location>
        <begin position="666"/>
        <end position="723"/>
    </location>
</feature>
<dbReference type="GO" id="GO:0071039">
    <property type="term" value="P:nuclear polyadenylation-dependent CUT catabolic process"/>
    <property type="evidence" value="ECO:0007669"/>
    <property type="project" value="TreeGrafter"/>
</dbReference>
<dbReference type="FunFam" id="3.30.420.10:FF:000059">
    <property type="entry name" value="Exosome complex exonuclease Rrp6"/>
    <property type="match status" value="1"/>
</dbReference>
<sequence length="723" mass="82909">MQNHDSSYDKVVPRVILTIRATSSLAAQDVKFHASLDRNLSIALGNTSKSLLSLANAMLMDISPGFKPLEVGEAEIKSSATWRTVSDTLDNCFEKVDMALDLLKSPNKSDFRVTELLEANESDVPEVTEKPQRNFMVKVDNSDTHPFQPKLTQKPHALKPLHETIKLIAEDQNNLHYSHPYEFEIMTQPFPDSQLVTQNPKKPIDWTFSEPIWIDDAMGLNEMVKELEQLSEIAVDLEHHDYRSYYGITCLMQISNREKDWLIDTLALRDNLEILNRVFADPSIVKVFHGANMDIHWLQRDLGLYVVSLFDTYHASRKLGFPKFSLAYLLETIAHFKTSKKYQLADWRIRPLTALMVQYARADTHFLLYIFDILKNKLIEKGNLQDVLYESRRVACRRYEYSTFRKDFNEWPDEQFGLLKRMRLQYNLPNSRATMLESLLAWRDHLARVADESPRYILSNQALINLCNLSFPIDSKKIMSAIGRCSDEVRAELSSVSEIIQKSMENHDGSLEGHEIISPSHDIVNYATALDNYELFNKLKKEPLAKRFQLVMSYSSCFSSVCAQDDLSFSIKFDTNKREILVSQFELENRRDVIKDAFRASIRENEEKNMNKLAVGKPDSLIDASNVEKTKTELQEKLPEIFSLSSKNRRTNRKIMTKSSDEPIFDYNAPENTKVLGSITAEPKNKKRSFDPFSKAGSGGPRAAKRTKNAPVGKSGSFKNKRS</sequence>
<dbReference type="InterPro" id="IPR045092">
    <property type="entry name" value="Rrp6-like"/>
</dbReference>
<evidence type="ECO:0000256" key="4">
    <source>
        <dbReference type="ARBA" id="ARBA00022801"/>
    </source>
</evidence>
<dbReference type="CDD" id="cd06147">
    <property type="entry name" value="Rrp6p_like_exo"/>
    <property type="match status" value="1"/>
</dbReference>
<dbReference type="GO" id="GO:0071044">
    <property type="term" value="P:histone mRNA catabolic process"/>
    <property type="evidence" value="ECO:0007669"/>
    <property type="project" value="TreeGrafter"/>
</dbReference>
<evidence type="ECO:0000313" key="12">
    <source>
        <dbReference type="Proteomes" id="UP000182334"/>
    </source>
</evidence>
<dbReference type="OrthoDB" id="2250022at2759"/>
<keyword evidence="6" id="KW-0269">Exonuclease</keyword>
<evidence type="ECO:0000256" key="5">
    <source>
        <dbReference type="ARBA" id="ARBA00022835"/>
    </source>
</evidence>
<organism evidence="11 12">
    <name type="scientific">Sungouiella intermedia</name>
    <dbReference type="NCBI Taxonomy" id="45354"/>
    <lineage>
        <taxon>Eukaryota</taxon>
        <taxon>Fungi</taxon>
        <taxon>Dikarya</taxon>
        <taxon>Ascomycota</taxon>
        <taxon>Saccharomycotina</taxon>
        <taxon>Pichiomycetes</taxon>
        <taxon>Metschnikowiaceae</taxon>
        <taxon>Sungouiella</taxon>
    </lineage>
</organism>
<evidence type="ECO:0000256" key="8">
    <source>
        <dbReference type="ARBA" id="ARBA00043957"/>
    </source>
</evidence>
<dbReference type="InterPro" id="IPR049559">
    <property type="entry name" value="Rrp6p-like_exo"/>
</dbReference>
<dbReference type="InterPro" id="IPR036397">
    <property type="entry name" value="RNaseH_sf"/>
</dbReference>
<keyword evidence="5" id="KW-0271">Exosome</keyword>
<dbReference type="AlphaFoldDB" id="A0A1L0C2L2"/>
<proteinExistence type="inferred from homology"/>
<dbReference type="GO" id="GO:0000467">
    <property type="term" value="P:exonucleolytic trimming to generate mature 3'-end of 5.8S rRNA from tricistronic rRNA transcript (SSU-rRNA, 5.8S rRNA, LSU-rRNA)"/>
    <property type="evidence" value="ECO:0007669"/>
    <property type="project" value="InterPro"/>
</dbReference>
<dbReference type="GO" id="GO:0000176">
    <property type="term" value="C:nuclear exosome (RNase complex)"/>
    <property type="evidence" value="ECO:0007669"/>
    <property type="project" value="InterPro"/>
</dbReference>